<dbReference type="SUPFAM" id="SSF53335">
    <property type="entry name" value="S-adenosyl-L-methionine-dependent methyltransferases"/>
    <property type="match status" value="1"/>
</dbReference>
<dbReference type="Proteomes" id="UP000192813">
    <property type="component" value="Unassembled WGS sequence"/>
</dbReference>
<feature type="binding site" evidence="4">
    <location>
        <position position="326"/>
    </location>
    <ligand>
        <name>S-adenosyl-L-methionine</name>
        <dbReference type="ChEBI" id="CHEBI:59789"/>
    </ligand>
</feature>
<feature type="binding site" evidence="4">
    <location>
        <position position="347"/>
    </location>
    <ligand>
        <name>S-adenosyl-L-methionine</name>
        <dbReference type="ChEBI" id="CHEBI:59789"/>
    </ligand>
</feature>
<evidence type="ECO:0000256" key="2">
    <source>
        <dbReference type="ARBA" id="ARBA00022679"/>
    </source>
</evidence>
<dbReference type="SUPFAM" id="SSF50249">
    <property type="entry name" value="Nucleic acid-binding proteins"/>
    <property type="match status" value="1"/>
</dbReference>
<dbReference type="PROSITE" id="PS01230">
    <property type="entry name" value="TRMA_1"/>
    <property type="match status" value="1"/>
</dbReference>
<dbReference type="InterPro" id="IPR012340">
    <property type="entry name" value="NA-bd_OB-fold"/>
</dbReference>
<feature type="active site" evidence="5">
    <location>
        <position position="422"/>
    </location>
</feature>
<protein>
    <submittedName>
        <fullName evidence="6">23S rRNA (Uracil(1939)-C(5))-methyltransferase RlmD</fullName>
    </submittedName>
</protein>
<dbReference type="InterPro" id="IPR030391">
    <property type="entry name" value="MeTrfase_TrmA_CS"/>
</dbReference>
<dbReference type="NCBIfam" id="TIGR00479">
    <property type="entry name" value="rumA"/>
    <property type="match status" value="1"/>
</dbReference>
<name>A0A2J9PN19_9LACT</name>
<dbReference type="InterPro" id="IPR029063">
    <property type="entry name" value="SAM-dependent_MTases_sf"/>
</dbReference>
<keyword evidence="2 4" id="KW-0808">Transferase</keyword>
<reference evidence="7" key="1">
    <citation type="submission" date="2017-12" db="EMBL/GenBank/DDBJ databases">
        <title>FDA dAtabase for Regulatory Grade micrObial Sequences (FDA-ARGOS): Supporting development and validation of Infectious Disease Dx tests.</title>
        <authorList>
            <person name="Hoffmann M."/>
            <person name="Allard M."/>
            <person name="Evans P."/>
            <person name="Brown E."/>
            <person name="Tallon L."/>
            <person name="Sadzewicz L."/>
            <person name="Sengamalay N."/>
            <person name="Ott S."/>
            <person name="Godinez A."/>
            <person name="Nagaraj S."/>
            <person name="Vavikolanu K."/>
            <person name="Aluvathingal J."/>
            <person name="Nadendla S."/>
            <person name="Sichtig H."/>
        </authorList>
    </citation>
    <scope>NUCLEOTIDE SEQUENCE [LARGE SCALE GENOMIC DNA]</scope>
    <source>
        <strain evidence="7">FDAARGOS_249</strain>
    </source>
</reference>
<dbReference type="Pfam" id="PF05958">
    <property type="entry name" value="tRNA_U5-meth_tr"/>
    <property type="match status" value="1"/>
</dbReference>
<dbReference type="GO" id="GO:0070475">
    <property type="term" value="P:rRNA base methylation"/>
    <property type="evidence" value="ECO:0007669"/>
    <property type="project" value="TreeGrafter"/>
</dbReference>
<feature type="binding site" evidence="4">
    <location>
        <position position="297"/>
    </location>
    <ligand>
        <name>S-adenosyl-L-methionine</name>
        <dbReference type="ChEBI" id="CHEBI:59789"/>
    </ligand>
</feature>
<dbReference type="PROSITE" id="PS51687">
    <property type="entry name" value="SAM_MT_RNA_M5U"/>
    <property type="match status" value="1"/>
</dbReference>
<dbReference type="InterPro" id="IPR010280">
    <property type="entry name" value="U5_MeTrfase_fam"/>
</dbReference>
<dbReference type="CDD" id="cd02440">
    <property type="entry name" value="AdoMet_MTases"/>
    <property type="match status" value="1"/>
</dbReference>
<evidence type="ECO:0000313" key="6">
    <source>
        <dbReference type="EMBL" id="PNL91739.1"/>
    </source>
</evidence>
<evidence type="ECO:0000256" key="4">
    <source>
        <dbReference type="PROSITE-ProRule" id="PRU01024"/>
    </source>
</evidence>
<dbReference type="RefSeq" id="WP_083068944.1">
    <property type="nucleotide sequence ID" value="NZ_JALXKY010000004.1"/>
</dbReference>
<accession>A0A2J9PN19</accession>
<dbReference type="PROSITE" id="PS01231">
    <property type="entry name" value="TRMA_2"/>
    <property type="match status" value="1"/>
</dbReference>
<dbReference type="GO" id="GO:0070041">
    <property type="term" value="F:rRNA (uridine-C5-)-methyltransferase activity"/>
    <property type="evidence" value="ECO:0007669"/>
    <property type="project" value="TreeGrafter"/>
</dbReference>
<dbReference type="Gene3D" id="2.40.50.140">
    <property type="entry name" value="Nucleic acid-binding proteins"/>
    <property type="match status" value="1"/>
</dbReference>
<dbReference type="PANTHER" id="PTHR11061:SF30">
    <property type="entry name" value="TRNA (URACIL(54)-C(5))-METHYLTRANSFERASE"/>
    <property type="match status" value="1"/>
</dbReference>
<feature type="active site" description="Nucleophile" evidence="4">
    <location>
        <position position="422"/>
    </location>
</feature>
<evidence type="ECO:0000256" key="5">
    <source>
        <dbReference type="PROSITE-ProRule" id="PRU10015"/>
    </source>
</evidence>
<proteinExistence type="inferred from homology"/>
<gene>
    <name evidence="6" type="ORF">A6J77_005680</name>
</gene>
<dbReference type="InterPro" id="IPR030390">
    <property type="entry name" value="MeTrfase_TrmA_AS"/>
</dbReference>
<dbReference type="Gene3D" id="2.40.50.1070">
    <property type="match status" value="1"/>
</dbReference>
<dbReference type="PANTHER" id="PTHR11061">
    <property type="entry name" value="RNA M5U METHYLTRANSFERASE"/>
    <property type="match status" value="1"/>
</dbReference>
<dbReference type="EMBL" id="NBTM02000001">
    <property type="protein sequence ID" value="PNL91739.1"/>
    <property type="molecule type" value="Genomic_DNA"/>
</dbReference>
<keyword evidence="3 4" id="KW-0949">S-adenosyl-L-methionine</keyword>
<feature type="binding site" evidence="4">
    <location>
        <position position="395"/>
    </location>
    <ligand>
        <name>S-adenosyl-L-methionine</name>
        <dbReference type="ChEBI" id="CHEBI:59789"/>
    </ligand>
</feature>
<organism evidence="6 7">
    <name type="scientific">Aerococcus viridans</name>
    <dbReference type="NCBI Taxonomy" id="1377"/>
    <lineage>
        <taxon>Bacteria</taxon>
        <taxon>Bacillati</taxon>
        <taxon>Bacillota</taxon>
        <taxon>Bacilli</taxon>
        <taxon>Lactobacillales</taxon>
        <taxon>Aerococcaceae</taxon>
        <taxon>Aerococcus</taxon>
    </lineage>
</organism>
<keyword evidence="1 4" id="KW-0489">Methyltransferase</keyword>
<dbReference type="Gene3D" id="3.40.50.150">
    <property type="entry name" value="Vaccinia Virus protein VP39"/>
    <property type="match status" value="1"/>
</dbReference>
<comment type="similarity">
    <text evidence="4">Belongs to the class I-like SAM-binding methyltransferase superfamily. RNA M5U methyltransferase family.</text>
</comment>
<evidence type="ECO:0000313" key="7">
    <source>
        <dbReference type="Proteomes" id="UP000192813"/>
    </source>
</evidence>
<evidence type="ECO:0000256" key="3">
    <source>
        <dbReference type="ARBA" id="ARBA00022691"/>
    </source>
</evidence>
<comment type="caution">
    <text evidence="6">The sequence shown here is derived from an EMBL/GenBank/DDBJ whole genome shotgun (WGS) entry which is preliminary data.</text>
</comment>
<evidence type="ECO:0000256" key="1">
    <source>
        <dbReference type="ARBA" id="ARBA00022603"/>
    </source>
</evidence>
<sequence length="469" mass="52730">MKKDLYPTEVLEVTVEKLDHTGVGFVRYIHPPEKGPHGKHLLLFIDNVVPGDKVRVTVPNAKGRHKASLSFDELLEPSPMRNLDMPVDREMAAGAPLQFMKYEDQLTHKENLIKGYLAEAGFDTNLVKPIIGMDNPYRYRNKMELTFGVDGSLGMHQQGNYRKVIDLEDSILAPEEMIAIKKVVSKWQKDYQFPGLDKDTKEGLLCNLLMRQSFATGEIMVAIYALEAPDAYTEAIEDLTQRLLNAQPRIVSFQWLKKNGGTERSYDNDVYLIHGRDYINDELQGFKFRIWPDTFFQVNPVQANKMVETAIGMAQVKEDMKVLDLFCGIGTFSLPLAAASKSLAGIEIVENSINSAKRNAADNNLDNTFFMTSDARAGLRVLPDVWGQPDLLLLDPPRNGAGGKVMRAIGRFGTDRIVYVSCGPKSLAADLVWLLDFGYEVVEVQPIDQFPHTAHLENIVLLKKKEIKD</sequence>
<dbReference type="AlphaFoldDB" id="A0A2J9PN19"/>